<feature type="domain" description="PAC" evidence="12">
    <location>
        <begin position="372"/>
        <end position="423"/>
    </location>
</feature>
<feature type="domain" description="Response regulatory" evidence="11">
    <location>
        <begin position="966"/>
        <end position="1086"/>
    </location>
</feature>
<evidence type="ECO:0000259" key="12">
    <source>
        <dbReference type="PROSITE" id="PS50113"/>
    </source>
</evidence>
<dbReference type="InterPro" id="IPR000700">
    <property type="entry name" value="PAS-assoc_C"/>
</dbReference>
<dbReference type="Gene3D" id="3.30.450.20">
    <property type="entry name" value="PAS domain"/>
    <property type="match status" value="2"/>
</dbReference>
<gene>
    <name evidence="13" type="ORF">DES51_10828</name>
</gene>
<dbReference type="InterPro" id="IPR036097">
    <property type="entry name" value="HisK_dim/P_sf"/>
</dbReference>
<evidence type="ECO:0000256" key="7">
    <source>
        <dbReference type="ARBA" id="ARBA00023012"/>
    </source>
</evidence>
<evidence type="ECO:0000259" key="11">
    <source>
        <dbReference type="PROSITE" id="PS50110"/>
    </source>
</evidence>
<dbReference type="Pfam" id="PF00072">
    <property type="entry name" value="Response_reg"/>
    <property type="match status" value="2"/>
</dbReference>
<evidence type="ECO:0000256" key="6">
    <source>
        <dbReference type="ARBA" id="ARBA00022777"/>
    </source>
</evidence>
<dbReference type="CDD" id="cd17546">
    <property type="entry name" value="REC_hyHK_CKI1_RcsC-like"/>
    <property type="match status" value="2"/>
</dbReference>
<dbReference type="InterPro" id="IPR032710">
    <property type="entry name" value="NTF2-like_dom_sf"/>
</dbReference>
<dbReference type="InterPro" id="IPR001789">
    <property type="entry name" value="Sig_transdc_resp-reg_receiver"/>
</dbReference>
<dbReference type="PROSITE" id="PS50109">
    <property type="entry name" value="HIS_KIN"/>
    <property type="match status" value="1"/>
</dbReference>
<dbReference type="OrthoDB" id="1656130at2"/>
<dbReference type="SUPFAM" id="SSF52172">
    <property type="entry name" value="CheY-like"/>
    <property type="match status" value="2"/>
</dbReference>
<dbReference type="Proteomes" id="UP000247612">
    <property type="component" value="Unassembled WGS sequence"/>
</dbReference>
<dbReference type="Pfam" id="PF00512">
    <property type="entry name" value="HisKA"/>
    <property type="match status" value="1"/>
</dbReference>
<dbReference type="EMBL" id="QJKH01000008">
    <property type="protein sequence ID" value="PXX78103.1"/>
    <property type="molecule type" value="Genomic_DNA"/>
</dbReference>
<dbReference type="GO" id="GO:0000155">
    <property type="term" value="F:phosphorelay sensor kinase activity"/>
    <property type="evidence" value="ECO:0007669"/>
    <property type="project" value="InterPro"/>
</dbReference>
<dbReference type="RefSeq" id="WP_022936872.1">
    <property type="nucleotide sequence ID" value="NZ_CABKRQ010000001.1"/>
</dbReference>
<evidence type="ECO:0000256" key="2">
    <source>
        <dbReference type="ARBA" id="ARBA00006402"/>
    </source>
</evidence>
<evidence type="ECO:0000256" key="8">
    <source>
        <dbReference type="ARBA" id="ARBA00074306"/>
    </source>
</evidence>
<organism evidence="13 14">
    <name type="scientific">Dielma fastidiosa</name>
    <dbReference type="NCBI Taxonomy" id="1034346"/>
    <lineage>
        <taxon>Bacteria</taxon>
        <taxon>Bacillati</taxon>
        <taxon>Bacillota</taxon>
        <taxon>Erysipelotrichia</taxon>
        <taxon>Erysipelotrichales</taxon>
        <taxon>Erysipelotrichaceae</taxon>
        <taxon>Dielma</taxon>
    </lineage>
</organism>
<dbReference type="InterPro" id="IPR005467">
    <property type="entry name" value="His_kinase_dom"/>
</dbReference>
<dbReference type="Pfam" id="PF13474">
    <property type="entry name" value="SnoaL_3"/>
    <property type="match status" value="1"/>
</dbReference>
<dbReference type="SMART" id="SM00448">
    <property type="entry name" value="REC"/>
    <property type="match status" value="2"/>
</dbReference>
<keyword evidence="6" id="KW-0418">Kinase</keyword>
<evidence type="ECO:0000313" key="13">
    <source>
        <dbReference type="EMBL" id="PXX78103.1"/>
    </source>
</evidence>
<evidence type="ECO:0000256" key="9">
    <source>
        <dbReference type="PROSITE-ProRule" id="PRU00169"/>
    </source>
</evidence>
<dbReference type="NCBIfam" id="TIGR00229">
    <property type="entry name" value="sensory_box"/>
    <property type="match status" value="2"/>
</dbReference>
<dbReference type="InterPro" id="IPR011006">
    <property type="entry name" value="CheY-like_superfamily"/>
</dbReference>
<feature type="modified residue" description="4-aspartylphosphate" evidence="9">
    <location>
        <position position="881"/>
    </location>
</feature>
<dbReference type="InterPro" id="IPR003661">
    <property type="entry name" value="HisK_dim/P_dom"/>
</dbReference>
<dbReference type="Pfam" id="PF08447">
    <property type="entry name" value="PAS_3"/>
    <property type="match status" value="1"/>
</dbReference>
<dbReference type="Gene3D" id="1.10.287.130">
    <property type="match status" value="1"/>
</dbReference>
<keyword evidence="5" id="KW-0808">Transferase</keyword>
<dbReference type="SUPFAM" id="SSF47384">
    <property type="entry name" value="Homodimeric domain of signal transducing histidine kinase"/>
    <property type="match status" value="1"/>
</dbReference>
<dbReference type="SMART" id="SM00387">
    <property type="entry name" value="HATPase_c"/>
    <property type="match status" value="1"/>
</dbReference>
<sequence>MIKNKEEVSEFTAHILRTFFQDNNIEPLINAMDEDIIWFGSGRAQSAVGKAAVAKQFIDGKDDLQPCILSQEHYDVVLLGEDDAVCQGSSYMDTRADNEVSIHEFQRITLVLHKASDGFKIKHMHHSIAYDAMEDERLFPLQYGKARYKELQDELKARDNQIELMLSQLPGGTTICAMDENLTTKWISPQGCELIGFANEAEFMEATHGNTVSLIHEQDLEKIHNELMKSIQEQRNFMCEYRFRRADGQLIWILNIGKIIKNDQGVDEAYCFVSDITERKERELLYAKADRDVKRQAAFMMELFNTLPCGIIQFSVDAKHQLLMSNRQGWEIYGYDEESFHREIKSPLQFVLAKDYDAIVNTLNNMKLGDETAYERLTYRRDGSELWISVLMKRLINMDGKDVIQAIYTDITNEKKMRLEIEKSRRVETESLRAAIDTAYPLIYNLNLSEDSYSLLHNELEAGLSETGSYHQLFNDYFKRVHPDYQQDYVKNFRREAMAERFAKGEKEIYMELLQQDVSGSYHWQSAHVIHVEDPYAESQLAILLVKGLDEQKSEQARQEQLLRDALQRANAANEAKSDFLSRMSHDIRTPMNAIIGMATIGKMKQGDVETTLHCFDKIDTSSRYLLALINDILDMSKIEQGKMQINEDEFSLQDVLQEINSILVPQTSEKEIQYEMRILESLADEYQGDALHLRQILMNLLSNALKFTSEKGKIIVTISNEYTSNGYAHLKFSVKDNGIGISESFKQKLFQPFEQERSDNARNKAGSGLGLSIVHNLVKLMGGSISVESEQGVGTEFIVQLPLKLVHVDHKQEEIRRQRELLKDLSILIVDDDEIVGEQVTAILKDIGADCEWVDSGIKAVASVRDRMDKHELYDVAMIDWKMPDMDGLETTRRIRQLVGPDTMIIIISAYDWSSIQNEAIAAGANGFITKPLFTSSICSALGNMFIHHEAQSEPKPEYNLKGKRILLAEDNELNMEIAKTLLEMQGMVVEPAVNGAEAAAMVQNHPEGTYYAVLMDIRMPVMDGLTAARKIRALPGERGKVAILAMSADAFEEDKAKARKAGMNGYLVKPVHVDELYQALSNLQEIKIKE</sequence>
<dbReference type="CDD" id="cd16922">
    <property type="entry name" value="HATPase_EvgS-ArcB-TorS-like"/>
    <property type="match status" value="1"/>
</dbReference>
<dbReference type="CDD" id="cd00082">
    <property type="entry name" value="HisKA"/>
    <property type="match status" value="1"/>
</dbReference>
<dbReference type="InterPro" id="IPR003594">
    <property type="entry name" value="HATPase_dom"/>
</dbReference>
<dbReference type="PROSITE" id="PS50110">
    <property type="entry name" value="RESPONSE_REGULATORY"/>
    <property type="match status" value="2"/>
</dbReference>
<feature type="domain" description="PAC" evidence="12">
    <location>
        <begin position="237"/>
        <end position="288"/>
    </location>
</feature>
<evidence type="ECO:0000256" key="5">
    <source>
        <dbReference type="ARBA" id="ARBA00022679"/>
    </source>
</evidence>
<dbReference type="STRING" id="1034346.GCA_000313565_00568"/>
<dbReference type="InterPro" id="IPR035965">
    <property type="entry name" value="PAS-like_dom_sf"/>
</dbReference>
<evidence type="ECO:0000256" key="3">
    <source>
        <dbReference type="ARBA" id="ARBA00012438"/>
    </source>
</evidence>
<dbReference type="Gene3D" id="3.30.565.10">
    <property type="entry name" value="Histidine kinase-like ATPase, C-terminal domain"/>
    <property type="match status" value="1"/>
</dbReference>
<dbReference type="InterPro" id="IPR004358">
    <property type="entry name" value="Sig_transdc_His_kin-like_C"/>
</dbReference>
<dbReference type="SMART" id="SM00086">
    <property type="entry name" value="PAC"/>
    <property type="match status" value="2"/>
</dbReference>
<dbReference type="InterPro" id="IPR037401">
    <property type="entry name" value="SnoaL-like"/>
</dbReference>
<dbReference type="AlphaFoldDB" id="A0A318KXZ4"/>
<name>A0A318KXZ4_9FIRM</name>
<feature type="domain" description="Histidine kinase" evidence="10">
    <location>
        <begin position="583"/>
        <end position="806"/>
    </location>
</feature>
<dbReference type="InterPro" id="IPR013655">
    <property type="entry name" value="PAS_fold_3"/>
</dbReference>
<dbReference type="PANTHER" id="PTHR43047">
    <property type="entry name" value="TWO-COMPONENT HISTIDINE PROTEIN KINASE"/>
    <property type="match status" value="1"/>
</dbReference>
<dbReference type="SUPFAM" id="SSF55785">
    <property type="entry name" value="PYP-like sensor domain (PAS domain)"/>
    <property type="match status" value="2"/>
</dbReference>
<keyword evidence="7" id="KW-0902">Two-component regulatory system</keyword>
<dbReference type="CDD" id="cd00130">
    <property type="entry name" value="PAS"/>
    <property type="match status" value="1"/>
</dbReference>
<evidence type="ECO:0000256" key="4">
    <source>
        <dbReference type="ARBA" id="ARBA00022553"/>
    </source>
</evidence>
<dbReference type="InterPro" id="IPR001610">
    <property type="entry name" value="PAC"/>
</dbReference>
<proteinExistence type="inferred from homology"/>
<reference evidence="13 14" key="1">
    <citation type="submission" date="2018-05" db="EMBL/GenBank/DDBJ databases">
        <title>Genomic Encyclopedia of Type Strains, Phase IV (KMG-IV): sequencing the most valuable type-strain genomes for metagenomic binning, comparative biology and taxonomic classification.</title>
        <authorList>
            <person name="Goeker M."/>
        </authorList>
    </citation>
    <scope>NUCLEOTIDE SEQUENCE [LARGE SCALE GENOMIC DNA]</scope>
    <source>
        <strain evidence="13 14">JC118</strain>
    </source>
</reference>
<dbReference type="InterPro" id="IPR036890">
    <property type="entry name" value="HATPase_C_sf"/>
</dbReference>
<comment type="catalytic activity">
    <reaction evidence="1">
        <text>ATP + protein L-histidine = ADP + protein N-phospho-L-histidine.</text>
        <dbReference type="EC" id="2.7.13.3"/>
    </reaction>
</comment>
<dbReference type="EC" id="2.7.13.3" evidence="3"/>
<dbReference type="Pfam" id="PF02518">
    <property type="entry name" value="HATPase_c"/>
    <property type="match status" value="1"/>
</dbReference>
<dbReference type="Gene3D" id="3.10.450.50">
    <property type="match status" value="1"/>
</dbReference>
<comment type="similarity">
    <text evidence="2">In the N-terminal section; belongs to the phytochrome family.</text>
</comment>
<dbReference type="InterPro" id="IPR000014">
    <property type="entry name" value="PAS"/>
</dbReference>
<dbReference type="SMART" id="SM00388">
    <property type="entry name" value="HisKA"/>
    <property type="match status" value="1"/>
</dbReference>
<accession>A0A318KXZ4</accession>
<dbReference type="PRINTS" id="PR00344">
    <property type="entry name" value="BCTRLSENSOR"/>
</dbReference>
<feature type="domain" description="Response regulatory" evidence="11">
    <location>
        <begin position="827"/>
        <end position="947"/>
    </location>
</feature>
<dbReference type="SUPFAM" id="SSF55874">
    <property type="entry name" value="ATPase domain of HSP90 chaperone/DNA topoisomerase II/histidine kinase"/>
    <property type="match status" value="1"/>
</dbReference>
<keyword evidence="14" id="KW-1185">Reference proteome</keyword>
<dbReference type="Gene3D" id="3.40.50.2300">
    <property type="match status" value="2"/>
</dbReference>
<evidence type="ECO:0000259" key="10">
    <source>
        <dbReference type="PROSITE" id="PS50109"/>
    </source>
</evidence>
<dbReference type="FunFam" id="3.30.565.10:FF:000010">
    <property type="entry name" value="Sensor histidine kinase RcsC"/>
    <property type="match status" value="1"/>
</dbReference>
<keyword evidence="4 9" id="KW-0597">Phosphoprotein</keyword>
<comment type="caution">
    <text evidence="13">The sequence shown here is derived from an EMBL/GenBank/DDBJ whole genome shotgun (WGS) entry which is preliminary data.</text>
</comment>
<dbReference type="PROSITE" id="PS50113">
    <property type="entry name" value="PAC"/>
    <property type="match status" value="2"/>
</dbReference>
<dbReference type="SUPFAM" id="SSF54427">
    <property type="entry name" value="NTF2-like"/>
    <property type="match status" value="1"/>
</dbReference>
<dbReference type="Pfam" id="PF13426">
    <property type="entry name" value="PAS_9"/>
    <property type="match status" value="1"/>
</dbReference>
<evidence type="ECO:0000256" key="1">
    <source>
        <dbReference type="ARBA" id="ARBA00000085"/>
    </source>
</evidence>
<protein>
    <recommendedName>
        <fullName evidence="8">Circadian input-output histidine kinase CikA</fullName>
        <ecNumber evidence="3">2.7.13.3</ecNumber>
    </recommendedName>
</protein>
<feature type="modified residue" description="4-aspartylphosphate" evidence="9">
    <location>
        <position position="1018"/>
    </location>
</feature>
<evidence type="ECO:0000313" key="14">
    <source>
        <dbReference type="Proteomes" id="UP000247612"/>
    </source>
</evidence>